<dbReference type="Pfam" id="PF00431">
    <property type="entry name" value="CUB"/>
    <property type="match status" value="1"/>
</dbReference>
<sequence length="1700" mass="179933">MRILSTLTVLLLLQFALSAQPVNDDCDGLIALGALPACGDEIYDNINATPSDIGSGNIPNCFNGGSVDRDVWFSFTTTADIIDVTVTLQGATDGPNGSILNPQINIYRGECMFDGLADLSFCSSAADGEATAQIDIIGLTPNTTYFIRVNDYSPTGTPNAGDFRLCVDEYVPAINIGDETFTSACFGTLYDSGGPDADYGNGENATFTITPSTLFECLEIQIQDFQLENNFDFLNIYAGPNAAGTLLGSYTGGNTDPITIQTSEPSVTIEFTSDGSATAPGFELTWNCSPLACSGSSVDNPTVISGLPFEGSGFTTCGEAGTIAETPCGPTPFLNGPDVVFSYTTDGGFCADVIISGADAGTGVLILDGSPLDPATECVGVGGSGSAFGTNFESPGTYYIIVANGTGCTEFDLSITEAECNLQPSLLNALCNPLNGCIPPDNLPSVFTFNQGFEDIAFNPGLNDGCWFNTGSADPNYYWFTIEAQAAGPFGFTVEAANLPAEDSDIDFQVWGPLDKDEVCSDPQAIVDFVENNQPIRSSYAGGADPTGLASIHPVTGIEVLDELDCAPDPNGNVDDFASVINCQPGEVYAVLINDWGDNIQSGAISVDWSASDPDVLAPTPSELLNSDTAICQGESVQLFLETSVSNITWLKDTTTLSCDDCPDPLATPTETTEYVGLVDAVCYQDTVSVLVQVYDIDAGPDVTVCRNEEIQIVAGSNFLNAAYEWVPPTGLSLSCTECPDPFIIAEAVGTYTLPVTLFADNCTLEDAVTITVLDAEAPVIAISPDLDICLGETVSVGGAATPGVDYTWNATPGGFTSTDADPSVTPDTTTTYFVSAQNQECPVPSLDSITVNVSIPPIIQVGNDTSVCQGDPLVLSELLPEPGVMYNWAGPESIEDPADLNTVIFPQNEGTYTLTAVRGACEETASAEVGITPINIDIIAEDTLRICRGETELMFAADITPATETPVWTASTPGFDTLVAPTLTASPQTATTYYAEVAVGSTCFRKDSVYVVVDSLPAAGLGIMPLDTTVCEGEILVLQSPLYEPSDFSGITFEWGPETGQESPDSLYNLVITGVDTIEYFRVTQNGVCTDTSFAQVNVNPTPTITITPSDTSICNGNSIDFQATVSDNATSFEWTGGTEQLSCTDCLNPLSSNLTQSTTFTLEASVGDCPTEVSANVNVLQPPPYELEASPIICEGESIQLIFNTDPGYNYTWTATDPDFGTIEDGALTVTPDTTTTYFLVAGDGICPDVEDQVQVRVVQAAEINAVNVSPTDLCSNEEVTFSVDIDNAIAEDRYEWLDPNGNELATGQSGTFEPTVSGTYTLIYISAAECGTLTETFDLTVSPAPTVALANDTTICLGQSVQLNFAEDENTTYTWTSTDPLFSDFNNPQPVVSPTETATYTLTASNGVCDDFVGSVTVEVIGNILLDILPEDFFICPGSSTSIIAQAVGGSSEETFTWTGSDGSAYTGDSITVMPEDSTLYTLVYESGGGCTTITDSVLIEVGDGVFPTGAEIIQEVPGDLFEGDSIILGVNYGSPFDPSQLNFTWTVLYQDSTTASPLASGLGLDTIQTQIFPSGVHTFQVEITTPDGCSYFATVQGNFMEIIVAVPNTFTPNRDGANDFFNFVAQANIEDLEVLEFKVYNRWGQLVYDNETPDDGWDGNANGKEQPTEVYFYLIRIARPNGFELGTFQGDVTLVR</sequence>
<feature type="signal peptide" evidence="3">
    <location>
        <begin position="1"/>
        <end position="19"/>
    </location>
</feature>
<evidence type="ECO:0000259" key="4">
    <source>
        <dbReference type="PROSITE" id="PS01180"/>
    </source>
</evidence>
<comment type="caution">
    <text evidence="5">The sequence shown here is derived from an EMBL/GenBank/DDBJ whole genome shotgun (WGS) entry which is preliminary data.</text>
</comment>
<dbReference type="STRING" id="1524460.IX84_26765"/>
<protein>
    <recommendedName>
        <fullName evidence="4">CUB domain-containing protein</fullName>
    </recommendedName>
</protein>
<dbReference type="PROSITE" id="PS01180">
    <property type="entry name" value="CUB"/>
    <property type="match status" value="1"/>
</dbReference>
<organism evidence="5 6">
    <name type="scientific">Phaeodactylibacter xiamenensis</name>
    <dbReference type="NCBI Taxonomy" id="1524460"/>
    <lineage>
        <taxon>Bacteria</taxon>
        <taxon>Pseudomonadati</taxon>
        <taxon>Bacteroidota</taxon>
        <taxon>Saprospiria</taxon>
        <taxon>Saprospirales</taxon>
        <taxon>Haliscomenobacteraceae</taxon>
        <taxon>Phaeodactylibacter</taxon>
    </lineage>
</organism>
<name>A0A098S3A8_9BACT</name>
<dbReference type="OrthoDB" id="5726170at2"/>
<evidence type="ECO:0000256" key="3">
    <source>
        <dbReference type="SAM" id="SignalP"/>
    </source>
</evidence>
<dbReference type="Pfam" id="PF13585">
    <property type="entry name" value="CHU_C"/>
    <property type="match status" value="1"/>
</dbReference>
<evidence type="ECO:0000313" key="6">
    <source>
        <dbReference type="Proteomes" id="UP000029736"/>
    </source>
</evidence>
<proteinExistence type="predicted"/>
<dbReference type="Gene3D" id="2.60.120.290">
    <property type="entry name" value="Spermadhesin, CUB domain"/>
    <property type="match status" value="1"/>
</dbReference>
<dbReference type="InterPro" id="IPR026341">
    <property type="entry name" value="T9SS_type_B"/>
</dbReference>
<dbReference type="CDD" id="cd00041">
    <property type="entry name" value="CUB"/>
    <property type="match status" value="1"/>
</dbReference>
<evidence type="ECO:0000256" key="1">
    <source>
        <dbReference type="ARBA" id="ARBA00022737"/>
    </source>
</evidence>
<dbReference type="Proteomes" id="UP000029736">
    <property type="component" value="Unassembled WGS sequence"/>
</dbReference>
<dbReference type="PANTHER" id="PTHR24251">
    <property type="entry name" value="OVOCHYMASE-RELATED"/>
    <property type="match status" value="1"/>
</dbReference>
<evidence type="ECO:0000256" key="2">
    <source>
        <dbReference type="ARBA" id="ARBA00023157"/>
    </source>
</evidence>
<gene>
    <name evidence="5" type="ORF">IX84_26765</name>
</gene>
<reference evidence="5 6" key="1">
    <citation type="journal article" date="2014" name="Int. J. Syst. Evol. Microbiol.">
        <title>Phaeodactylibacter xiamenensis gen. nov., sp. nov., a member of the family Saprospiraceae isolated from the marine alga Phaeodactylum tricornutum.</title>
        <authorList>
            <person name="Chen Z.Jr."/>
            <person name="Lei X."/>
            <person name="Lai Q."/>
            <person name="Li Y."/>
            <person name="Zhang B."/>
            <person name="Zhang J."/>
            <person name="Zhang H."/>
            <person name="Yang L."/>
            <person name="Zheng W."/>
            <person name="Tian Y."/>
            <person name="Yu Z."/>
            <person name="Xu H.Jr."/>
            <person name="Zheng T."/>
        </authorList>
    </citation>
    <scope>NUCLEOTIDE SEQUENCE [LARGE SCALE GENOMIC DNA]</scope>
    <source>
        <strain evidence="5 6">KD52</strain>
    </source>
</reference>
<dbReference type="InterPro" id="IPR035914">
    <property type="entry name" value="Sperma_CUB_dom_sf"/>
</dbReference>
<keyword evidence="3" id="KW-0732">Signal</keyword>
<keyword evidence="1" id="KW-0677">Repeat</keyword>
<feature type="chain" id="PRO_5001939811" description="CUB domain-containing protein" evidence="3">
    <location>
        <begin position="20"/>
        <end position="1700"/>
    </location>
</feature>
<accession>A0A098S3A8</accession>
<keyword evidence="6" id="KW-1185">Reference proteome</keyword>
<dbReference type="InterPro" id="IPR000859">
    <property type="entry name" value="CUB_dom"/>
</dbReference>
<feature type="domain" description="CUB" evidence="4">
    <location>
        <begin position="166"/>
        <end position="289"/>
    </location>
</feature>
<dbReference type="SUPFAM" id="SSF49854">
    <property type="entry name" value="Spermadhesin, CUB domain"/>
    <property type="match status" value="1"/>
</dbReference>
<keyword evidence="2" id="KW-1015">Disulfide bond</keyword>
<dbReference type="EMBL" id="JPOS01000084">
    <property type="protein sequence ID" value="KGE85682.1"/>
    <property type="molecule type" value="Genomic_DNA"/>
</dbReference>
<dbReference type="RefSeq" id="WP_044227740.1">
    <property type="nucleotide sequence ID" value="NZ_JBKAGJ010000003.1"/>
</dbReference>
<dbReference type="PANTHER" id="PTHR24251:SF37">
    <property type="entry name" value="CUB DOMAIN-CONTAINING PROTEIN"/>
    <property type="match status" value="1"/>
</dbReference>
<evidence type="ECO:0000313" key="5">
    <source>
        <dbReference type="EMBL" id="KGE85682.1"/>
    </source>
</evidence>
<dbReference type="SMART" id="SM00042">
    <property type="entry name" value="CUB"/>
    <property type="match status" value="1"/>
</dbReference>
<dbReference type="NCBIfam" id="TIGR04131">
    <property type="entry name" value="Bac_Flav_CTERM"/>
    <property type="match status" value="1"/>
</dbReference>